<keyword evidence="6 7" id="KW-0472">Membrane</keyword>
<accession>G9X141</accession>
<evidence type="ECO:0000313" key="9">
    <source>
        <dbReference type="EMBL" id="EHL14734.1"/>
    </source>
</evidence>
<feature type="transmembrane region" description="Helical" evidence="7">
    <location>
        <begin position="55"/>
        <end position="76"/>
    </location>
</feature>
<dbReference type="SUPFAM" id="SSF161098">
    <property type="entry name" value="MetI-like"/>
    <property type="match status" value="1"/>
</dbReference>
<dbReference type="PROSITE" id="PS50928">
    <property type="entry name" value="ABC_TM1"/>
    <property type="match status" value="1"/>
</dbReference>
<keyword evidence="3" id="KW-1003">Cell membrane</keyword>
<dbReference type="RefSeq" id="WP_009524520.1">
    <property type="nucleotide sequence ID" value="NZ_JH414546.1"/>
</dbReference>
<dbReference type="EMBL" id="AFZE01000023">
    <property type="protein sequence ID" value="EHL14734.1"/>
    <property type="molecule type" value="Genomic_DNA"/>
</dbReference>
<name>G9X141_9FIRM</name>
<gene>
    <name evidence="9" type="ORF">HMPREF9629_00283</name>
</gene>
<reference evidence="9 10" key="1">
    <citation type="submission" date="2011-08" db="EMBL/GenBank/DDBJ databases">
        <title>The Genome Sequence of Eubacteriaceae bacterium ACC19a.</title>
        <authorList>
            <consortium name="The Broad Institute Genome Sequencing Platform"/>
            <person name="Earl A."/>
            <person name="Ward D."/>
            <person name="Feldgarden M."/>
            <person name="Gevers D."/>
            <person name="Sizova M."/>
            <person name="Hazen A."/>
            <person name="Epstein S."/>
            <person name="Young S.K."/>
            <person name="Zeng Q."/>
            <person name="Gargeya S."/>
            <person name="Fitzgerald M."/>
            <person name="Haas B."/>
            <person name="Abouelleil A."/>
            <person name="Alvarado L."/>
            <person name="Arachchi H.M."/>
            <person name="Berlin A."/>
            <person name="Brown A."/>
            <person name="Chapman S.B."/>
            <person name="Chen Z."/>
            <person name="Dunbar C."/>
            <person name="Freedman E."/>
            <person name="Gearin G."/>
            <person name="Gellesch M."/>
            <person name="Goldberg J."/>
            <person name="Griggs A."/>
            <person name="Gujja S."/>
            <person name="Heiman D."/>
            <person name="Howarth C."/>
            <person name="Larson L."/>
            <person name="Lui A."/>
            <person name="MacDonald P.J.P."/>
            <person name="Montmayeur A."/>
            <person name="Murphy C."/>
            <person name="Neiman D."/>
            <person name="Pearson M."/>
            <person name="Priest M."/>
            <person name="Roberts A."/>
            <person name="Saif S."/>
            <person name="Shea T."/>
            <person name="Shenoy N."/>
            <person name="Sisk P."/>
            <person name="Stolte C."/>
            <person name="Sykes S."/>
            <person name="Wortman J."/>
            <person name="Nusbaum C."/>
            <person name="Birren B."/>
        </authorList>
    </citation>
    <scope>NUCLEOTIDE SEQUENCE [LARGE SCALE GENOMIC DNA]</scope>
    <source>
        <strain evidence="9 10">ACC19a</strain>
    </source>
</reference>
<dbReference type="Gene3D" id="1.10.3720.10">
    <property type="entry name" value="MetI-like"/>
    <property type="match status" value="1"/>
</dbReference>
<feature type="transmembrane region" description="Helical" evidence="7">
    <location>
        <begin position="289"/>
        <end position="309"/>
    </location>
</feature>
<dbReference type="GO" id="GO:0055085">
    <property type="term" value="P:transmembrane transport"/>
    <property type="evidence" value="ECO:0007669"/>
    <property type="project" value="InterPro"/>
</dbReference>
<feature type="transmembrane region" description="Helical" evidence="7">
    <location>
        <begin position="112"/>
        <end position="137"/>
    </location>
</feature>
<evidence type="ECO:0000256" key="4">
    <source>
        <dbReference type="ARBA" id="ARBA00022692"/>
    </source>
</evidence>
<dbReference type="BioCyc" id="EBAC796937-HMP:GMGH-283-MONOMER"/>
<dbReference type="PATRIC" id="fig|796937.3.peg.1338"/>
<keyword evidence="5 7" id="KW-1133">Transmembrane helix</keyword>
<evidence type="ECO:0000256" key="7">
    <source>
        <dbReference type="RuleBase" id="RU363032"/>
    </source>
</evidence>
<evidence type="ECO:0000256" key="6">
    <source>
        <dbReference type="ARBA" id="ARBA00023136"/>
    </source>
</evidence>
<dbReference type="InterPro" id="IPR035906">
    <property type="entry name" value="MetI-like_sf"/>
</dbReference>
<feature type="transmembrane region" description="Helical" evidence="7">
    <location>
        <begin position="183"/>
        <end position="202"/>
    </location>
</feature>
<evidence type="ECO:0000256" key="2">
    <source>
        <dbReference type="ARBA" id="ARBA00022448"/>
    </source>
</evidence>
<keyword evidence="4 7" id="KW-0812">Transmembrane</keyword>
<evidence type="ECO:0000256" key="1">
    <source>
        <dbReference type="ARBA" id="ARBA00004651"/>
    </source>
</evidence>
<dbReference type="CDD" id="cd06261">
    <property type="entry name" value="TM_PBP2"/>
    <property type="match status" value="1"/>
</dbReference>
<organism evidence="9 10">
    <name type="scientific">Peptoanaerobacter stomatis</name>
    <dbReference type="NCBI Taxonomy" id="796937"/>
    <lineage>
        <taxon>Bacteria</taxon>
        <taxon>Bacillati</taxon>
        <taxon>Bacillota</taxon>
        <taxon>Clostridia</taxon>
        <taxon>Peptostreptococcales</taxon>
        <taxon>Filifactoraceae</taxon>
        <taxon>Peptoanaerobacter</taxon>
    </lineage>
</organism>
<keyword evidence="2 7" id="KW-0813">Transport</keyword>
<dbReference type="InterPro" id="IPR050366">
    <property type="entry name" value="BP-dependent_transpt_permease"/>
</dbReference>
<dbReference type="GO" id="GO:0005886">
    <property type="term" value="C:plasma membrane"/>
    <property type="evidence" value="ECO:0007669"/>
    <property type="project" value="UniProtKB-SubCell"/>
</dbReference>
<protein>
    <recommendedName>
        <fullName evidence="8">ABC transmembrane type-1 domain-containing protein</fullName>
    </recommendedName>
</protein>
<feature type="domain" description="ABC transmembrane type-1" evidence="8">
    <location>
        <begin position="116"/>
        <end position="310"/>
    </location>
</feature>
<dbReference type="PANTHER" id="PTHR43386:SF22">
    <property type="entry name" value="OLIGOPEPTIDE TRANSPORT SYSTEM PERMEASE PROTEIN OPPC"/>
    <property type="match status" value="1"/>
</dbReference>
<evidence type="ECO:0000313" key="10">
    <source>
        <dbReference type="Proteomes" id="UP000006437"/>
    </source>
</evidence>
<proteinExistence type="inferred from homology"/>
<dbReference type="InterPro" id="IPR025966">
    <property type="entry name" value="OppC_N"/>
</dbReference>
<dbReference type="Pfam" id="PF00528">
    <property type="entry name" value="BPD_transp_1"/>
    <property type="match status" value="1"/>
</dbReference>
<feature type="transmembrane region" description="Helical" evidence="7">
    <location>
        <begin position="158"/>
        <end position="177"/>
    </location>
</feature>
<dbReference type="HOGENOM" id="CLU_028518_1_0_9"/>
<evidence type="ECO:0000256" key="3">
    <source>
        <dbReference type="ARBA" id="ARBA00022475"/>
    </source>
</evidence>
<comment type="subcellular location">
    <subcellularLocation>
        <location evidence="1 7">Cell membrane</location>
        <topology evidence="1 7">Multi-pass membrane protein</topology>
    </subcellularLocation>
</comment>
<dbReference type="InterPro" id="IPR000515">
    <property type="entry name" value="MetI-like"/>
</dbReference>
<comment type="caution">
    <text evidence="9">The sequence shown here is derived from an EMBL/GenBank/DDBJ whole genome shotgun (WGS) entry which is preliminary data.</text>
</comment>
<comment type="similarity">
    <text evidence="7">Belongs to the binding-protein-dependent transport system permease family.</text>
</comment>
<dbReference type="AlphaFoldDB" id="G9X141"/>
<sequence length="323" mass="36045">MILVEVSKNMNDSEQNFTREMFQKIDRTQMNAERISRPTIKYWADVFRRLRMNKLAMFGLFMIIVLAIMAIVGRYISGYTYFDQDYANMNIKPNSSFWFGTDSLGRDIFTRIWYGTGYSLLIGAMTAFISFTIGILYGGFAGITGGKADMLMMRIAEIIYSIPYLLIVILLSVVFSSSGGSSFFVIIFALSFTSWTPLAILVRGQVLQLKQSEYALASTSIGASKWYILRKHIIPNSMGPILVDVTLTVPRAIFSEATLGFLGLGLQAPKASLGTLVNDGLTGMAIGNYYQIIIPAIFISLIMFSFNVLGDGLRDSLDPRLRK</sequence>
<evidence type="ECO:0000259" key="8">
    <source>
        <dbReference type="PROSITE" id="PS50928"/>
    </source>
</evidence>
<dbReference type="PANTHER" id="PTHR43386">
    <property type="entry name" value="OLIGOPEPTIDE TRANSPORT SYSTEM PERMEASE PROTEIN APPC"/>
    <property type="match status" value="1"/>
</dbReference>
<dbReference type="Pfam" id="PF12911">
    <property type="entry name" value="OppC_N"/>
    <property type="match status" value="1"/>
</dbReference>
<dbReference type="Proteomes" id="UP000006437">
    <property type="component" value="Unassembled WGS sequence"/>
</dbReference>
<evidence type="ECO:0000256" key="5">
    <source>
        <dbReference type="ARBA" id="ARBA00022989"/>
    </source>
</evidence>